<accession>A0ABT1RIA1</accession>
<evidence type="ECO:0000313" key="3">
    <source>
        <dbReference type="Proteomes" id="UP000996601"/>
    </source>
</evidence>
<feature type="region of interest" description="Disordered" evidence="1">
    <location>
        <begin position="1"/>
        <end position="30"/>
    </location>
</feature>
<evidence type="ECO:0000256" key="1">
    <source>
        <dbReference type="SAM" id="MobiDB-lite"/>
    </source>
</evidence>
<gene>
    <name evidence="2" type="ORF">GB927_033110</name>
</gene>
<evidence type="ECO:0000313" key="2">
    <source>
        <dbReference type="EMBL" id="MCQ4634911.1"/>
    </source>
</evidence>
<dbReference type="Proteomes" id="UP000996601">
    <property type="component" value="Unassembled WGS sequence"/>
</dbReference>
<keyword evidence="3" id="KW-1185">Reference proteome</keyword>
<name>A0ABT1RIA1_9HYPH</name>
<protein>
    <submittedName>
        <fullName evidence="2">Uncharacterized protein</fullName>
    </submittedName>
</protein>
<feature type="compositionally biased region" description="Basic and acidic residues" evidence="1">
    <location>
        <begin position="9"/>
        <end position="30"/>
    </location>
</feature>
<organism evidence="2 3">
    <name type="scientific">Shinella lacus</name>
    <dbReference type="NCBI Taxonomy" id="2654216"/>
    <lineage>
        <taxon>Bacteria</taxon>
        <taxon>Pseudomonadati</taxon>
        <taxon>Pseudomonadota</taxon>
        <taxon>Alphaproteobacteria</taxon>
        <taxon>Hyphomicrobiales</taxon>
        <taxon>Rhizobiaceae</taxon>
        <taxon>Shinella</taxon>
    </lineage>
</organism>
<sequence length="113" mass="13138">MARKSKKQRNAEQRVRQQKVRETARECRRPSRDDIARTLLWQMIVTAEGRRNRTAFLDRLCDEIVAQLVLQGFDRRESEVVFDALADKYTSALPPFRIKRHLDRGPSAAEGQG</sequence>
<dbReference type="RefSeq" id="WP_256121428.1">
    <property type="nucleotide sequence ID" value="NZ_WHSB02000027.1"/>
</dbReference>
<comment type="caution">
    <text evidence="2">The sequence shown here is derived from an EMBL/GenBank/DDBJ whole genome shotgun (WGS) entry which is preliminary data.</text>
</comment>
<dbReference type="EMBL" id="WHSB02000027">
    <property type="protein sequence ID" value="MCQ4634911.1"/>
    <property type="molecule type" value="Genomic_DNA"/>
</dbReference>
<proteinExistence type="predicted"/>
<reference evidence="2" key="1">
    <citation type="submission" date="2021-07" db="EMBL/GenBank/DDBJ databases">
        <title>Shinella sp. nov., a novel member of the genus Shinella from water.</title>
        <authorList>
            <person name="Deng Y."/>
        </authorList>
    </citation>
    <scope>NUCLEOTIDE SEQUENCE</scope>
    <source>
        <strain evidence="2">CPCC 100929</strain>
    </source>
</reference>